<dbReference type="PANTHER" id="PTHR14614:SF132">
    <property type="entry name" value="PROTEIN-LYSINE METHYLTRANSFERASE C42C1.13"/>
    <property type="match status" value="1"/>
</dbReference>
<gene>
    <name evidence="1" type="ORF">P280DRAFT_417219</name>
</gene>
<name>A0A6A6SGV1_9PLEO</name>
<protein>
    <recommendedName>
        <fullName evidence="3">Methyltransferase-domain-containing protein</fullName>
    </recommendedName>
</protein>
<dbReference type="GO" id="GO:0005829">
    <property type="term" value="C:cytosol"/>
    <property type="evidence" value="ECO:0007669"/>
    <property type="project" value="TreeGrafter"/>
</dbReference>
<dbReference type="AlphaFoldDB" id="A0A6A6SGV1"/>
<evidence type="ECO:0008006" key="3">
    <source>
        <dbReference type="Google" id="ProtNLM"/>
    </source>
</evidence>
<reference evidence="1" key="1">
    <citation type="journal article" date="2020" name="Stud. Mycol.">
        <title>101 Dothideomycetes genomes: a test case for predicting lifestyles and emergence of pathogens.</title>
        <authorList>
            <person name="Haridas S."/>
            <person name="Albert R."/>
            <person name="Binder M."/>
            <person name="Bloem J."/>
            <person name="Labutti K."/>
            <person name="Salamov A."/>
            <person name="Andreopoulos B."/>
            <person name="Baker S."/>
            <person name="Barry K."/>
            <person name="Bills G."/>
            <person name="Bluhm B."/>
            <person name="Cannon C."/>
            <person name="Castanera R."/>
            <person name="Culley D."/>
            <person name="Daum C."/>
            <person name="Ezra D."/>
            <person name="Gonzalez J."/>
            <person name="Henrissat B."/>
            <person name="Kuo A."/>
            <person name="Liang C."/>
            <person name="Lipzen A."/>
            <person name="Lutzoni F."/>
            <person name="Magnuson J."/>
            <person name="Mondo S."/>
            <person name="Nolan M."/>
            <person name="Ohm R."/>
            <person name="Pangilinan J."/>
            <person name="Park H.-J."/>
            <person name="Ramirez L."/>
            <person name="Alfaro M."/>
            <person name="Sun H."/>
            <person name="Tritt A."/>
            <person name="Yoshinaga Y."/>
            <person name="Zwiers L.-H."/>
            <person name="Turgeon B."/>
            <person name="Goodwin S."/>
            <person name="Spatafora J."/>
            <person name="Crous P."/>
            <person name="Grigoriev I."/>
        </authorList>
    </citation>
    <scope>NUCLEOTIDE SEQUENCE</scope>
    <source>
        <strain evidence="1">CBS 473.64</strain>
    </source>
</reference>
<dbReference type="Pfam" id="PF10294">
    <property type="entry name" value="Methyltransf_16"/>
    <property type="match status" value="1"/>
</dbReference>
<dbReference type="PANTHER" id="PTHR14614">
    <property type="entry name" value="HEPATOCELLULAR CARCINOMA-ASSOCIATED ANTIGEN"/>
    <property type="match status" value="1"/>
</dbReference>
<organism evidence="1 2">
    <name type="scientific">Massarina eburnea CBS 473.64</name>
    <dbReference type="NCBI Taxonomy" id="1395130"/>
    <lineage>
        <taxon>Eukaryota</taxon>
        <taxon>Fungi</taxon>
        <taxon>Dikarya</taxon>
        <taxon>Ascomycota</taxon>
        <taxon>Pezizomycotina</taxon>
        <taxon>Dothideomycetes</taxon>
        <taxon>Pleosporomycetidae</taxon>
        <taxon>Pleosporales</taxon>
        <taxon>Massarineae</taxon>
        <taxon>Massarinaceae</taxon>
        <taxon>Massarina</taxon>
    </lineage>
</organism>
<dbReference type="GO" id="GO:0008757">
    <property type="term" value="F:S-adenosylmethionine-dependent methyltransferase activity"/>
    <property type="evidence" value="ECO:0007669"/>
    <property type="project" value="UniProtKB-ARBA"/>
</dbReference>
<dbReference type="InterPro" id="IPR029063">
    <property type="entry name" value="SAM-dependent_MTases_sf"/>
</dbReference>
<accession>A0A6A6SGV1</accession>
<sequence length="379" mass="42235">MRYIRFLKTPRIVHEKNSPKTHISCLITITSDLGDSFLPQDITLSAELLHVGKHGHQEDVVLWKSVTWTSGMRVLPITLPLSKSHNAWPLRVRIGVAPKSEYDNFGELVEERGWRGVVSAWSGLVDVTQGVEVAENFVKRRFDVGVEGALEIFEETGESIARHLWDAGITLACHIKSILSENEMFAIKDGSRSFRVVELGTGCGIVGLTIAKTVPNSKVILTDLAEAREIVERNISLSQSSPRGSVEFKELDWEKDIPELFSNKSTSCARCKQVDLVVAADCTYNADSSPSLVNTIEKIARTSSSTTIMIAMKKRHSSENVFFDLMAATNFRNTRTCTYQLPGDEQTGEETVEVYFYRYGGAEIAGVEWSEDCECMSTR</sequence>
<keyword evidence="2" id="KW-1185">Reference proteome</keyword>
<dbReference type="Proteomes" id="UP000799753">
    <property type="component" value="Unassembled WGS sequence"/>
</dbReference>
<dbReference type="InterPro" id="IPR019410">
    <property type="entry name" value="Methyltransf_16"/>
</dbReference>
<dbReference type="SUPFAM" id="SSF53335">
    <property type="entry name" value="S-adenosyl-L-methionine-dependent methyltransferases"/>
    <property type="match status" value="1"/>
</dbReference>
<evidence type="ECO:0000313" key="1">
    <source>
        <dbReference type="EMBL" id="KAF2645454.1"/>
    </source>
</evidence>
<dbReference type="OrthoDB" id="413520at2759"/>
<evidence type="ECO:0000313" key="2">
    <source>
        <dbReference type="Proteomes" id="UP000799753"/>
    </source>
</evidence>
<proteinExistence type="predicted"/>
<dbReference type="EMBL" id="MU006777">
    <property type="protein sequence ID" value="KAF2645454.1"/>
    <property type="molecule type" value="Genomic_DNA"/>
</dbReference>
<dbReference type="CDD" id="cd02440">
    <property type="entry name" value="AdoMet_MTases"/>
    <property type="match status" value="1"/>
</dbReference>
<dbReference type="Gene3D" id="3.40.50.150">
    <property type="entry name" value="Vaccinia Virus protein VP39"/>
    <property type="match status" value="1"/>
</dbReference>